<feature type="chain" id="PRO_5004179043" description="Bacterial virulence factor lipase N-terminal domain-containing protein" evidence="1">
    <location>
        <begin position="21"/>
        <end position="829"/>
    </location>
</feature>
<dbReference type="OrthoDB" id="5477453at2"/>
<proteinExistence type="predicted"/>
<dbReference type="Gene3D" id="3.40.50.1820">
    <property type="entry name" value="alpha/beta hydrolase"/>
    <property type="match status" value="1"/>
</dbReference>
<dbReference type="Proteomes" id="UP000008871">
    <property type="component" value="Chromosome"/>
</dbReference>
<feature type="domain" description="Bacterial virulence factor lipase N-terminal" evidence="2">
    <location>
        <begin position="169"/>
        <end position="235"/>
    </location>
</feature>
<dbReference type="EMBL" id="AM286690">
    <property type="protein sequence ID" value="CAL16445.1"/>
    <property type="molecule type" value="Genomic_DNA"/>
</dbReference>
<evidence type="ECO:0000256" key="1">
    <source>
        <dbReference type="SAM" id="SignalP"/>
    </source>
</evidence>
<dbReference type="AlphaFoldDB" id="Q0VQV3"/>
<evidence type="ECO:0000259" key="2">
    <source>
        <dbReference type="Pfam" id="PF12262"/>
    </source>
</evidence>
<keyword evidence="4" id="KW-1185">Reference proteome</keyword>
<dbReference type="HOGENOM" id="CLU_010857_0_0_6"/>
<dbReference type="PROSITE" id="PS51257">
    <property type="entry name" value="PROKAR_LIPOPROTEIN"/>
    <property type="match status" value="1"/>
</dbReference>
<name>Q0VQV3_ALCBS</name>
<dbReference type="InterPro" id="IPR025920">
    <property type="entry name" value="Lipase_bact_N"/>
</dbReference>
<protein>
    <recommendedName>
        <fullName evidence="2">Bacterial virulence factor lipase N-terminal domain-containing protein</fullName>
    </recommendedName>
</protein>
<reference evidence="3 4" key="1">
    <citation type="journal article" date="2006" name="Nat. Biotechnol.">
        <title>Genome sequence of the ubiquitous hydrocarbon-degrading marine bacterium Alcanivorax borkumensis.</title>
        <authorList>
            <person name="Schneiker S."/>
            <person name="Martins dos Santos V.A.P."/>
            <person name="Bartels D."/>
            <person name="Bekel T."/>
            <person name="Brecht M."/>
            <person name="Buhrmester J."/>
            <person name="Chernikova T.N."/>
            <person name="Denaro R."/>
            <person name="Ferrer M."/>
            <person name="Gertler C."/>
            <person name="Goesmann A."/>
            <person name="Golyshina O.V."/>
            <person name="Kaminski F."/>
            <person name="Khachane A.N."/>
            <person name="Lang S."/>
            <person name="Linke B."/>
            <person name="McHardy A.C."/>
            <person name="Meyer F."/>
            <person name="Nechitaylo T."/>
            <person name="Puehler A."/>
            <person name="Regenhardt D."/>
            <person name="Rupp O."/>
            <person name="Sabirova J.S."/>
            <person name="Selbitschka W."/>
            <person name="Yakimov M.M."/>
            <person name="Timmis K.N."/>
            <person name="Vorhoelter F.-J."/>
            <person name="Weidner S."/>
            <person name="Kaiser O."/>
            <person name="Golyshin P.N."/>
        </authorList>
    </citation>
    <scope>NUCLEOTIDE SEQUENCE [LARGE SCALE GENOMIC DNA]</scope>
    <source>
        <strain evidence="4">ATCC 700651 / DSM 11573 / NCIMB 13689 / SK2</strain>
    </source>
</reference>
<dbReference type="InterPro" id="IPR029058">
    <property type="entry name" value="AB_hydrolase_fold"/>
</dbReference>
<evidence type="ECO:0000313" key="4">
    <source>
        <dbReference type="Proteomes" id="UP000008871"/>
    </source>
</evidence>
<dbReference type="KEGG" id="abo:ABO_0997"/>
<dbReference type="Pfam" id="PF12262">
    <property type="entry name" value="Lipase_bact_N"/>
    <property type="match status" value="1"/>
</dbReference>
<dbReference type="RefSeq" id="WP_011588281.1">
    <property type="nucleotide sequence ID" value="NC_008260.1"/>
</dbReference>
<dbReference type="eggNOG" id="COG1073">
    <property type="taxonomic scope" value="Bacteria"/>
</dbReference>
<gene>
    <name evidence="3" type="ordered locus">ABO_0997</name>
</gene>
<feature type="signal peptide" evidence="1">
    <location>
        <begin position="1"/>
        <end position="20"/>
    </location>
</feature>
<accession>Q0VQV3</accession>
<dbReference type="STRING" id="393595.ABO_0997"/>
<dbReference type="SUPFAM" id="SSF53474">
    <property type="entry name" value="alpha/beta-Hydrolases"/>
    <property type="match status" value="1"/>
</dbReference>
<organism evidence="3 4">
    <name type="scientific">Alcanivorax borkumensis (strain ATCC 700651 / DSM 11573 / NCIMB 13689 / SK2)</name>
    <dbReference type="NCBI Taxonomy" id="393595"/>
    <lineage>
        <taxon>Bacteria</taxon>
        <taxon>Pseudomonadati</taxon>
        <taxon>Pseudomonadota</taxon>
        <taxon>Gammaproteobacteria</taxon>
        <taxon>Oceanospirillales</taxon>
        <taxon>Alcanivoracaceae</taxon>
        <taxon>Alcanivorax</taxon>
    </lineage>
</organism>
<keyword evidence="1" id="KW-0732">Signal</keyword>
<evidence type="ECO:0000313" key="3">
    <source>
        <dbReference type="EMBL" id="CAL16445.1"/>
    </source>
</evidence>
<sequence>MHTYKKVLPVAMVMALAACGGGSETVPDQSQGASFDTHARFNPVTFDLPLNTDLVFAAAAMSDGTSDIGAPTNPVEVGINALDGFSTNAPFDIYFAGGELDEASIKVCQQSMLATGECAQSNVFVLALNTEEGGDPLDPDDVNQDAPFLFPLAEVSASVISLDGEQNNVLRITPYKPLLAATKYLVFVTTGLQDTDGNSVSASQAYNVLGESEPPVTGTLLSVRNAIQGWEALAAGFIGVASGGGIPAEGAKASVVVSYTFTTTDPITPLLANAAPKAAIVQAQQKSFGVDPNLAVQNLGAILMEGVDLNSPEPRAVSVSASGIDVSDLTNGALEAGVVSLYTGLMDIPYYLRTPETTISGNYKLDSWQPDQALGAVLLAKIKASLPVEAASQLPAQLPLPDADGSTFNVTYRYPFVEQVSLESVPLQLTLPNGAYEVQPGVTCGMAKPDGLPVVMYVHGIGSDRTSVVSLAHSLAKACVATVAIDLPLHGARAFEEGNAAFNFINLGVLTNTRDNLRQSVMDLLNLNASLSNISVALEDEGMVGLDTRDVKVVGVSLGGIVGATYATVNQLAVAVDGQLAAQAATPSFASKLNPLSGLVISAAGGQVTQLLINSESLGPSIENGLAAEGVESGSSDFENFLYVTQSIVDSGDPVNFAEILAGAASCDPVKAQAGDYASILTCGSLTIPVLVQQIVGGGDVSAYGDNAEYLADQVVPNSADGAPLAGTTPLARLLNAQPVAAGSGPADVTDVSAANALVNLTVGEHASLLTPGDPATAGGVIALTELQTETVSFVVAPNQTAVGITEVDLLGNGLVLAPTAPYVQMPTR</sequence>